<dbReference type="Proteomes" id="UP001379949">
    <property type="component" value="Unassembled WGS sequence"/>
</dbReference>
<evidence type="ECO:0008006" key="3">
    <source>
        <dbReference type="Google" id="ProtNLM"/>
    </source>
</evidence>
<proteinExistence type="predicted"/>
<protein>
    <recommendedName>
        <fullName evidence="3">Transposase</fullName>
    </recommendedName>
</protein>
<keyword evidence="2" id="KW-1185">Reference proteome</keyword>
<organism evidence="1 2">
    <name type="scientific">Marinomonas arenicola</name>
    <dbReference type="NCBI Taxonomy" id="569601"/>
    <lineage>
        <taxon>Bacteria</taxon>
        <taxon>Pseudomonadati</taxon>
        <taxon>Pseudomonadota</taxon>
        <taxon>Gammaproteobacteria</taxon>
        <taxon>Oceanospirillales</taxon>
        <taxon>Oceanospirillaceae</taxon>
        <taxon>Marinomonas</taxon>
    </lineage>
</organism>
<name>A0ABU9G3D1_9GAMM</name>
<evidence type="ECO:0000313" key="2">
    <source>
        <dbReference type="Proteomes" id="UP001379949"/>
    </source>
</evidence>
<evidence type="ECO:0000313" key="1">
    <source>
        <dbReference type="EMBL" id="MEL0612997.1"/>
    </source>
</evidence>
<dbReference type="EMBL" id="JBAKAR010000004">
    <property type="protein sequence ID" value="MEL0612997.1"/>
    <property type="molecule type" value="Genomic_DNA"/>
</dbReference>
<reference evidence="1 2" key="1">
    <citation type="submission" date="2024-02" db="EMBL/GenBank/DDBJ databases">
        <title>Bacteria isolated from the canopy kelp, Nereocystis luetkeana.</title>
        <authorList>
            <person name="Pfister C.A."/>
            <person name="Younker I.T."/>
            <person name="Light S.H."/>
        </authorList>
    </citation>
    <scope>NUCLEOTIDE SEQUENCE [LARGE SCALE GENOMIC DNA]</scope>
    <source>
        <strain evidence="1 2">TI.4.07</strain>
    </source>
</reference>
<sequence length="92" mass="10729">MNGISHAIVDGLYRLLPQYRLNKKAREKVYKVTIHNHSGTTNDLNTRLSKRRKALQGRVEYLIKQRTPCYIIDTETVFLRTQIVHKPILIGL</sequence>
<accession>A0ABU9G3D1</accession>
<dbReference type="RefSeq" id="WP_341566837.1">
    <property type="nucleotide sequence ID" value="NZ_JBAKAR010000004.1"/>
</dbReference>
<comment type="caution">
    <text evidence="1">The sequence shown here is derived from an EMBL/GenBank/DDBJ whole genome shotgun (WGS) entry which is preliminary data.</text>
</comment>
<gene>
    <name evidence="1" type="ORF">V6242_07555</name>
</gene>